<dbReference type="AlphaFoldDB" id="A0A1X0Q6B4"/>
<reference evidence="2 3" key="1">
    <citation type="journal article" date="2017" name="Environ. Microbiol.">
        <title>Decay of the glycolytic pathway and adaptation to intranuclear parasitism within Enterocytozoonidae microsporidia.</title>
        <authorList>
            <person name="Wiredu Boakye D."/>
            <person name="Jaroenlak P."/>
            <person name="Prachumwat A."/>
            <person name="Williams T.A."/>
            <person name="Bateman K.S."/>
            <person name="Itsathitphaisarn O."/>
            <person name="Sritunyalucksana K."/>
            <person name="Paszkiewicz K.H."/>
            <person name="Moore K.A."/>
            <person name="Stentiford G.D."/>
            <person name="Williams B.A."/>
        </authorList>
    </citation>
    <scope>NUCLEOTIDE SEQUENCE [LARGE SCALE GENOMIC DNA]</scope>
    <source>
        <strain evidence="2 3">GB1</strain>
    </source>
</reference>
<keyword evidence="1" id="KW-0732">Signal</keyword>
<evidence type="ECO:0000313" key="3">
    <source>
        <dbReference type="Proteomes" id="UP000192356"/>
    </source>
</evidence>
<dbReference type="EMBL" id="LVKB01000480">
    <property type="protein sequence ID" value="ORD95272.1"/>
    <property type="molecule type" value="Genomic_DNA"/>
</dbReference>
<accession>A0A1X0Q6B4</accession>
<dbReference type="Proteomes" id="UP000192356">
    <property type="component" value="Unassembled WGS sequence"/>
</dbReference>
<name>A0A1X0Q6B4_9MICR</name>
<feature type="chain" id="PRO_5012394137" evidence="1">
    <location>
        <begin position="26"/>
        <end position="56"/>
    </location>
</feature>
<dbReference type="VEuPathDB" id="MicrosporidiaDB:HERIO_2793"/>
<organism evidence="2 3">
    <name type="scientific">Hepatospora eriocheir</name>
    <dbReference type="NCBI Taxonomy" id="1081669"/>
    <lineage>
        <taxon>Eukaryota</taxon>
        <taxon>Fungi</taxon>
        <taxon>Fungi incertae sedis</taxon>
        <taxon>Microsporidia</taxon>
        <taxon>Hepatosporidae</taxon>
        <taxon>Hepatospora</taxon>
    </lineage>
</organism>
<gene>
    <name evidence="2" type="ORF">HERIO_2793</name>
</gene>
<proteinExistence type="predicted"/>
<comment type="caution">
    <text evidence="2">The sequence shown here is derived from an EMBL/GenBank/DDBJ whole genome shotgun (WGS) entry which is preliminary data.</text>
</comment>
<keyword evidence="3" id="KW-1185">Reference proteome</keyword>
<sequence>MVFIFISHTVLYRFLISSGITGMFCTDPSYSINNCLISSFHKFNLFKSSIKNLFTH</sequence>
<evidence type="ECO:0000313" key="2">
    <source>
        <dbReference type="EMBL" id="ORD95272.1"/>
    </source>
</evidence>
<protein>
    <submittedName>
        <fullName evidence="2">Uncharacterized protein</fullName>
    </submittedName>
</protein>
<feature type="signal peptide" evidence="1">
    <location>
        <begin position="1"/>
        <end position="25"/>
    </location>
</feature>
<evidence type="ECO:0000256" key="1">
    <source>
        <dbReference type="SAM" id="SignalP"/>
    </source>
</evidence>